<comment type="similarity">
    <text evidence="1">Belongs to the RRN3 family.</text>
</comment>
<dbReference type="Proteomes" id="UP001314263">
    <property type="component" value="Unassembled WGS sequence"/>
</dbReference>
<dbReference type="Pfam" id="PF05327">
    <property type="entry name" value="RRN3"/>
    <property type="match status" value="1"/>
</dbReference>
<dbReference type="GO" id="GO:0001042">
    <property type="term" value="F:RNA polymerase I core binding"/>
    <property type="evidence" value="ECO:0007669"/>
    <property type="project" value="TreeGrafter"/>
</dbReference>
<evidence type="ECO:0000313" key="5">
    <source>
        <dbReference type="Proteomes" id="UP001314263"/>
    </source>
</evidence>
<dbReference type="EMBL" id="CAUYUE010000004">
    <property type="protein sequence ID" value="CAK0763962.1"/>
    <property type="molecule type" value="Genomic_DNA"/>
</dbReference>
<dbReference type="AlphaFoldDB" id="A0AAV1I0C1"/>
<dbReference type="GO" id="GO:0001181">
    <property type="term" value="F:RNA polymerase I general transcription initiation factor activity"/>
    <property type="evidence" value="ECO:0007669"/>
    <property type="project" value="InterPro"/>
</dbReference>
<evidence type="ECO:0008006" key="6">
    <source>
        <dbReference type="Google" id="ProtNLM"/>
    </source>
</evidence>
<dbReference type="GO" id="GO:0006361">
    <property type="term" value="P:transcription initiation at RNA polymerase I promoter"/>
    <property type="evidence" value="ECO:0007669"/>
    <property type="project" value="InterPro"/>
</dbReference>
<evidence type="ECO:0000256" key="1">
    <source>
        <dbReference type="ARBA" id="ARBA00010098"/>
    </source>
</evidence>
<evidence type="ECO:0000256" key="2">
    <source>
        <dbReference type="SAM" id="Coils"/>
    </source>
</evidence>
<feature type="compositionally biased region" description="Low complexity" evidence="3">
    <location>
        <begin position="669"/>
        <end position="679"/>
    </location>
</feature>
<evidence type="ECO:0000313" key="4">
    <source>
        <dbReference type="EMBL" id="CAK0763962.1"/>
    </source>
</evidence>
<feature type="region of interest" description="Disordered" evidence="3">
    <location>
        <begin position="303"/>
        <end position="326"/>
    </location>
</feature>
<keyword evidence="2" id="KW-0175">Coiled coil</keyword>
<dbReference type="SUPFAM" id="SSF48371">
    <property type="entry name" value="ARM repeat"/>
    <property type="match status" value="1"/>
</dbReference>
<name>A0AAV1I0C1_9CHLO</name>
<feature type="region of interest" description="Disordered" evidence="3">
    <location>
        <begin position="628"/>
        <end position="778"/>
    </location>
</feature>
<feature type="coiled-coil region" evidence="2">
    <location>
        <begin position="251"/>
        <end position="278"/>
    </location>
</feature>
<dbReference type="GO" id="GO:0005634">
    <property type="term" value="C:nucleus"/>
    <property type="evidence" value="ECO:0007669"/>
    <property type="project" value="TreeGrafter"/>
</dbReference>
<dbReference type="InterPro" id="IPR007991">
    <property type="entry name" value="RNA_pol_I_trans_ini_fac_RRN3"/>
</dbReference>
<evidence type="ECO:0000256" key="3">
    <source>
        <dbReference type="SAM" id="MobiDB-lite"/>
    </source>
</evidence>
<accession>A0AAV1I0C1</accession>
<proteinExistence type="inferred from homology"/>
<dbReference type="PANTHER" id="PTHR12790">
    <property type="entry name" value="TRANSCRIPTION INITIATION FACTOR IA RRN3"/>
    <property type="match status" value="1"/>
</dbReference>
<keyword evidence="5" id="KW-1185">Reference proteome</keyword>
<comment type="caution">
    <text evidence="4">The sequence shown here is derived from an EMBL/GenBank/DDBJ whole genome shotgun (WGS) entry which is preliminary data.</text>
</comment>
<gene>
    <name evidence="4" type="ORF">CVIRNUC_003110</name>
</gene>
<feature type="compositionally biased region" description="Basic and acidic residues" evidence="3">
    <location>
        <begin position="658"/>
        <end position="667"/>
    </location>
</feature>
<dbReference type="InterPro" id="IPR016024">
    <property type="entry name" value="ARM-type_fold"/>
</dbReference>
<feature type="compositionally biased region" description="Low complexity" evidence="3">
    <location>
        <begin position="307"/>
        <end position="324"/>
    </location>
</feature>
<dbReference type="PANTHER" id="PTHR12790:SF0">
    <property type="entry name" value="RNA POLYMERASE I-SPECIFIC TRANSCRIPTION INITIATION FACTOR RRN3-RELATED"/>
    <property type="match status" value="1"/>
</dbReference>
<reference evidence="4 5" key="1">
    <citation type="submission" date="2023-10" db="EMBL/GenBank/DDBJ databases">
        <authorList>
            <person name="Maclean D."/>
            <person name="Macfadyen A."/>
        </authorList>
    </citation>
    <scope>NUCLEOTIDE SEQUENCE [LARGE SCALE GENOMIC DNA]</scope>
</reference>
<protein>
    <recommendedName>
        <fullName evidence="6">RNA polymerase I-specific transcription initiation factor RRN3</fullName>
    </recommendedName>
</protein>
<organism evidence="4 5">
    <name type="scientific">Coccomyxa viridis</name>
    <dbReference type="NCBI Taxonomy" id="1274662"/>
    <lineage>
        <taxon>Eukaryota</taxon>
        <taxon>Viridiplantae</taxon>
        <taxon>Chlorophyta</taxon>
        <taxon>core chlorophytes</taxon>
        <taxon>Trebouxiophyceae</taxon>
        <taxon>Trebouxiophyceae incertae sedis</taxon>
        <taxon>Coccomyxaceae</taxon>
        <taxon>Coccomyxa</taxon>
    </lineage>
</organism>
<sequence length="778" mass="84594">MSSALSPKLSGEDPRDLDAWLKYEVREAVRSKIQAGYSNSTSPRYSSLLNQIRTVKEQALKGGDSHHIEQLIYLLDALSACVGSLHERNHESLIHEVLSISIWKSCQDVRTALLRLVIHMVVANSALVPVCLRMLVLAMQPPPTPPKEDAEAAVSLEAWRPAADVEEVQGEVIASLEKILKLVPTAPSRMVTIVAGGIPYKLRDRDAQCAYLHGALTLAQRPAAAAVRDGILAAAVNHLLGLDVEVRWQDIVAAEAEAEEEEGESEKEEEDIFALEGETEHLHLSSPGEALPAADQERIQGRGGWEGAARGADAAQASSSGRQATTETAEKLDALMVLTLEHLEHRCEQGQLAGAWSTLLHAFERSILDTHRSKFTQYLLWYLCKQGPQQCSSSFLQLLLHRLTKPNVAPITRSAAAAYLASFLARASFVPEPLLLQTLQRLAEWCLSYCQDQDSRVLRAQNAISTAHTSTKLDLDAGPAKGIQHQVFYAACQALLYILCYRLDHLMEARQPAHGCASNSPTGVLDTSLPGADVHKQLRGLFTDVMPQLLNHRLAPLSVCLPTVVAEFSRLAQRLGLMECGALLPQRAQAMRAQRPLEMFFPFDPYLLRRSAQFLELERTYVHWRQGHPQAAAQGGHEDASDVSSEEGVNAGSDSDDADKAASHEDDSASSADSSQSDSDASEEQPSRMDMGSRRLLTQRRRSTHFQSTPLSAQQRPVSAVGLPRKRAASCTPGSDQGYLHGTSVDTNSAGGVSSLHGMSPGASPSALHAPMSWTPAA</sequence>
<feature type="compositionally biased region" description="Polar residues" evidence="3">
    <location>
        <begin position="705"/>
        <end position="717"/>
    </location>
</feature>